<feature type="transmembrane region" description="Helical" evidence="6">
    <location>
        <begin position="109"/>
        <end position="132"/>
    </location>
</feature>
<dbReference type="GO" id="GO:0012505">
    <property type="term" value="C:endomembrane system"/>
    <property type="evidence" value="ECO:0007669"/>
    <property type="project" value="UniProtKB-SubCell"/>
</dbReference>
<dbReference type="AlphaFoldDB" id="A0AAD5T8Y8"/>
<proteinExistence type="inferred from homology"/>
<feature type="transmembrane region" description="Helical" evidence="6">
    <location>
        <begin position="209"/>
        <end position="234"/>
    </location>
</feature>
<dbReference type="Proteomes" id="UP001211907">
    <property type="component" value="Unassembled WGS sequence"/>
</dbReference>
<evidence type="ECO:0008006" key="9">
    <source>
        <dbReference type="Google" id="ProtNLM"/>
    </source>
</evidence>
<feature type="transmembrane region" description="Helical" evidence="6">
    <location>
        <begin position="240"/>
        <end position="260"/>
    </location>
</feature>
<evidence type="ECO:0000256" key="4">
    <source>
        <dbReference type="ARBA" id="ARBA00022989"/>
    </source>
</evidence>
<name>A0AAD5T8Y8_9FUNG</name>
<evidence type="ECO:0000313" key="8">
    <source>
        <dbReference type="Proteomes" id="UP001211907"/>
    </source>
</evidence>
<keyword evidence="5 6" id="KW-0472">Membrane</keyword>
<evidence type="ECO:0000256" key="6">
    <source>
        <dbReference type="SAM" id="Phobius"/>
    </source>
</evidence>
<keyword evidence="4 6" id="KW-1133">Transmembrane helix</keyword>
<sequence length="298" mass="32550">MSSPIAISTTRRDSSGTDHELIVIGAIVGSIFAAGVLVLLTVWIVSTLQSHKQKQLKLQQSSVEELNIHEEPHFTGADVVRDIVVGLSDGLTVPFALTAGLSSLGDSRFVVVAGMAEIVAGCISMGLGGYLAGRSEIEHYNAEEKREWHEIRTVPEQEEEEIYEIFEPYGMERNDIEPLVRRLKEKPEMWIEFMMKYELNLEKPDSSRLWISALTIGGSYFMGGIVPLFPYLVIPNANTAFYVSIGGTLAVLFIFGYVKAVIMGVEQKLKSAFEMMIVGAAASGAAFGIAKAMPTPTA</sequence>
<protein>
    <recommendedName>
        <fullName evidence="9">DUF125-domain-containing protein</fullName>
    </recommendedName>
</protein>
<dbReference type="GO" id="GO:0005384">
    <property type="term" value="F:manganese ion transmembrane transporter activity"/>
    <property type="evidence" value="ECO:0007669"/>
    <property type="project" value="InterPro"/>
</dbReference>
<evidence type="ECO:0000256" key="5">
    <source>
        <dbReference type="ARBA" id="ARBA00023136"/>
    </source>
</evidence>
<dbReference type="CDD" id="cd02435">
    <property type="entry name" value="CCC1"/>
    <property type="match status" value="1"/>
</dbReference>
<evidence type="ECO:0000256" key="2">
    <source>
        <dbReference type="ARBA" id="ARBA00007049"/>
    </source>
</evidence>
<dbReference type="PANTHER" id="PTHR31851">
    <property type="entry name" value="FE(2+)/MN(2+) TRANSPORTER PCL1"/>
    <property type="match status" value="1"/>
</dbReference>
<evidence type="ECO:0000313" key="7">
    <source>
        <dbReference type="EMBL" id="KAJ3133824.1"/>
    </source>
</evidence>
<evidence type="ECO:0000256" key="1">
    <source>
        <dbReference type="ARBA" id="ARBA00004127"/>
    </source>
</evidence>
<dbReference type="EMBL" id="JADGJH010000205">
    <property type="protein sequence ID" value="KAJ3133824.1"/>
    <property type="molecule type" value="Genomic_DNA"/>
</dbReference>
<comment type="similarity">
    <text evidence="2">Belongs to the CCC1 family.</text>
</comment>
<dbReference type="Pfam" id="PF01988">
    <property type="entry name" value="VIT1"/>
    <property type="match status" value="1"/>
</dbReference>
<accession>A0AAD5T8Y8</accession>
<dbReference type="GO" id="GO:0030026">
    <property type="term" value="P:intracellular manganese ion homeostasis"/>
    <property type="evidence" value="ECO:0007669"/>
    <property type="project" value="InterPro"/>
</dbReference>
<comment type="caution">
    <text evidence="7">The sequence shown here is derived from an EMBL/GenBank/DDBJ whole genome shotgun (WGS) entry which is preliminary data.</text>
</comment>
<feature type="transmembrane region" description="Helical" evidence="6">
    <location>
        <begin position="21"/>
        <end position="45"/>
    </location>
</feature>
<gene>
    <name evidence="7" type="ORF">HK100_004037</name>
</gene>
<dbReference type="InterPro" id="IPR008217">
    <property type="entry name" value="Ccc1_fam"/>
</dbReference>
<keyword evidence="8" id="KW-1185">Reference proteome</keyword>
<keyword evidence="3 6" id="KW-0812">Transmembrane</keyword>
<evidence type="ECO:0000256" key="3">
    <source>
        <dbReference type="ARBA" id="ARBA00022692"/>
    </source>
</evidence>
<organism evidence="7 8">
    <name type="scientific">Physocladia obscura</name>
    <dbReference type="NCBI Taxonomy" id="109957"/>
    <lineage>
        <taxon>Eukaryota</taxon>
        <taxon>Fungi</taxon>
        <taxon>Fungi incertae sedis</taxon>
        <taxon>Chytridiomycota</taxon>
        <taxon>Chytridiomycota incertae sedis</taxon>
        <taxon>Chytridiomycetes</taxon>
        <taxon>Chytridiales</taxon>
        <taxon>Chytriomycetaceae</taxon>
        <taxon>Physocladia</taxon>
    </lineage>
</organism>
<reference evidence="7" key="1">
    <citation type="submission" date="2020-05" db="EMBL/GenBank/DDBJ databases">
        <title>Phylogenomic resolution of chytrid fungi.</title>
        <authorList>
            <person name="Stajich J.E."/>
            <person name="Amses K."/>
            <person name="Simmons R."/>
            <person name="Seto K."/>
            <person name="Myers J."/>
            <person name="Bonds A."/>
            <person name="Quandt C.A."/>
            <person name="Barry K."/>
            <person name="Liu P."/>
            <person name="Grigoriev I."/>
            <person name="Longcore J.E."/>
            <person name="James T.Y."/>
        </authorList>
    </citation>
    <scope>NUCLEOTIDE SEQUENCE</scope>
    <source>
        <strain evidence="7">JEL0513</strain>
    </source>
</reference>
<feature type="transmembrane region" description="Helical" evidence="6">
    <location>
        <begin position="272"/>
        <end position="290"/>
    </location>
</feature>
<comment type="subcellular location">
    <subcellularLocation>
        <location evidence="1">Endomembrane system</location>
        <topology evidence="1">Multi-pass membrane protein</topology>
    </subcellularLocation>
</comment>